<dbReference type="EnsemblPlants" id="TuG1812G0300003985.01.T01">
    <property type="protein sequence ID" value="TuG1812G0300003985.01.T01"/>
    <property type="gene ID" value="TuG1812G0300003985.01"/>
</dbReference>
<evidence type="ECO:0000256" key="2">
    <source>
        <dbReference type="ARBA" id="ARBA00022837"/>
    </source>
</evidence>
<dbReference type="GO" id="GO:0046872">
    <property type="term" value="F:metal ion binding"/>
    <property type="evidence" value="ECO:0007669"/>
    <property type="project" value="UniProtKB-KW"/>
</dbReference>
<dbReference type="PANTHER" id="PTHR46502:SF6">
    <property type="entry name" value="C2 DOMAIN-CONTAINING PROTEIN"/>
    <property type="match status" value="1"/>
</dbReference>
<name>A0A8R7PW74_TRIUA</name>
<dbReference type="SMART" id="SM00239">
    <property type="entry name" value="C2"/>
    <property type="match status" value="1"/>
</dbReference>
<dbReference type="PROSITE" id="PS50004">
    <property type="entry name" value="C2"/>
    <property type="match status" value="1"/>
</dbReference>
<dbReference type="SUPFAM" id="SSF49562">
    <property type="entry name" value="C2 domain (Calcium/lipid-binding domain, CaLB)"/>
    <property type="match status" value="1"/>
</dbReference>
<evidence type="ECO:0000256" key="1">
    <source>
        <dbReference type="ARBA" id="ARBA00022723"/>
    </source>
</evidence>
<evidence type="ECO:0000313" key="4">
    <source>
        <dbReference type="EnsemblPlants" id="TuG1812G0300003985.01.T01"/>
    </source>
</evidence>
<keyword evidence="5" id="KW-1185">Reference proteome</keyword>
<keyword evidence="1" id="KW-0479">Metal-binding</keyword>
<reference evidence="4" key="3">
    <citation type="submission" date="2022-06" db="UniProtKB">
        <authorList>
            <consortium name="EnsemblPlants"/>
        </authorList>
    </citation>
    <scope>IDENTIFICATION</scope>
</reference>
<dbReference type="Proteomes" id="UP000015106">
    <property type="component" value="Chromosome 3"/>
</dbReference>
<accession>A0A8R7PW74</accession>
<dbReference type="Gramene" id="TuG1812G0300003985.01.T01">
    <property type="protein sequence ID" value="TuG1812G0300003985.01.T01"/>
    <property type="gene ID" value="TuG1812G0300003985.01"/>
</dbReference>
<evidence type="ECO:0000313" key="5">
    <source>
        <dbReference type="Proteomes" id="UP000015106"/>
    </source>
</evidence>
<sequence length="194" mass="21720">MARGLLEVHLVHAKGLSGTDFLGEHACSWLPFAPFCVRLWTEIDLRAHLYARAGKIDPYVVVQYRSQERKSSTARDAGRNPSWNEVLRFQINSSAANVQEKLVLRIMDHDNFSSDDFLGQATINVTDLISMGMESGKSRLNPAKYRVVTADNSYHGEIKIGITFTAAKVDAHSQVEQDGAHVGGWMQTFREQKV</sequence>
<protein>
    <recommendedName>
        <fullName evidence="3">C2 domain-containing protein</fullName>
    </recommendedName>
</protein>
<dbReference type="AlphaFoldDB" id="A0A8R7PW74"/>
<organism evidence="4 5">
    <name type="scientific">Triticum urartu</name>
    <name type="common">Red wild einkorn</name>
    <name type="synonym">Crithodium urartu</name>
    <dbReference type="NCBI Taxonomy" id="4572"/>
    <lineage>
        <taxon>Eukaryota</taxon>
        <taxon>Viridiplantae</taxon>
        <taxon>Streptophyta</taxon>
        <taxon>Embryophyta</taxon>
        <taxon>Tracheophyta</taxon>
        <taxon>Spermatophyta</taxon>
        <taxon>Magnoliopsida</taxon>
        <taxon>Liliopsida</taxon>
        <taxon>Poales</taxon>
        <taxon>Poaceae</taxon>
        <taxon>BOP clade</taxon>
        <taxon>Pooideae</taxon>
        <taxon>Triticodae</taxon>
        <taxon>Triticeae</taxon>
        <taxon>Triticinae</taxon>
        <taxon>Triticum</taxon>
    </lineage>
</organism>
<keyword evidence="2" id="KW-0106">Calcium</keyword>
<dbReference type="Pfam" id="PF00168">
    <property type="entry name" value="C2"/>
    <property type="match status" value="1"/>
</dbReference>
<feature type="domain" description="C2" evidence="3">
    <location>
        <begin position="1"/>
        <end position="138"/>
    </location>
</feature>
<dbReference type="InterPro" id="IPR000008">
    <property type="entry name" value="C2_dom"/>
</dbReference>
<reference evidence="5" key="1">
    <citation type="journal article" date="2013" name="Nature">
        <title>Draft genome of the wheat A-genome progenitor Triticum urartu.</title>
        <authorList>
            <person name="Ling H.Q."/>
            <person name="Zhao S."/>
            <person name="Liu D."/>
            <person name="Wang J."/>
            <person name="Sun H."/>
            <person name="Zhang C."/>
            <person name="Fan H."/>
            <person name="Li D."/>
            <person name="Dong L."/>
            <person name="Tao Y."/>
            <person name="Gao C."/>
            <person name="Wu H."/>
            <person name="Li Y."/>
            <person name="Cui Y."/>
            <person name="Guo X."/>
            <person name="Zheng S."/>
            <person name="Wang B."/>
            <person name="Yu K."/>
            <person name="Liang Q."/>
            <person name="Yang W."/>
            <person name="Lou X."/>
            <person name="Chen J."/>
            <person name="Feng M."/>
            <person name="Jian J."/>
            <person name="Zhang X."/>
            <person name="Luo G."/>
            <person name="Jiang Y."/>
            <person name="Liu J."/>
            <person name="Wang Z."/>
            <person name="Sha Y."/>
            <person name="Zhang B."/>
            <person name="Wu H."/>
            <person name="Tang D."/>
            <person name="Shen Q."/>
            <person name="Xue P."/>
            <person name="Zou S."/>
            <person name="Wang X."/>
            <person name="Liu X."/>
            <person name="Wang F."/>
            <person name="Yang Y."/>
            <person name="An X."/>
            <person name="Dong Z."/>
            <person name="Zhang K."/>
            <person name="Zhang X."/>
            <person name="Luo M.C."/>
            <person name="Dvorak J."/>
            <person name="Tong Y."/>
            <person name="Wang J."/>
            <person name="Yang H."/>
            <person name="Li Z."/>
            <person name="Wang D."/>
            <person name="Zhang A."/>
            <person name="Wang J."/>
        </authorList>
    </citation>
    <scope>NUCLEOTIDE SEQUENCE</scope>
    <source>
        <strain evidence="5">cv. G1812</strain>
    </source>
</reference>
<evidence type="ECO:0000259" key="3">
    <source>
        <dbReference type="PROSITE" id="PS50004"/>
    </source>
</evidence>
<reference evidence="4" key="2">
    <citation type="submission" date="2018-03" db="EMBL/GenBank/DDBJ databases">
        <title>The Triticum urartu genome reveals the dynamic nature of wheat genome evolution.</title>
        <authorList>
            <person name="Ling H."/>
            <person name="Ma B."/>
            <person name="Shi X."/>
            <person name="Liu H."/>
            <person name="Dong L."/>
            <person name="Sun H."/>
            <person name="Cao Y."/>
            <person name="Gao Q."/>
            <person name="Zheng S."/>
            <person name="Li Y."/>
            <person name="Yu Y."/>
            <person name="Du H."/>
            <person name="Qi M."/>
            <person name="Li Y."/>
            <person name="Yu H."/>
            <person name="Cui Y."/>
            <person name="Wang N."/>
            <person name="Chen C."/>
            <person name="Wu H."/>
            <person name="Zhao Y."/>
            <person name="Zhang J."/>
            <person name="Li Y."/>
            <person name="Zhou W."/>
            <person name="Zhang B."/>
            <person name="Hu W."/>
            <person name="Eijk M."/>
            <person name="Tang J."/>
            <person name="Witsenboer H."/>
            <person name="Zhao S."/>
            <person name="Li Z."/>
            <person name="Zhang A."/>
            <person name="Wang D."/>
            <person name="Liang C."/>
        </authorList>
    </citation>
    <scope>NUCLEOTIDE SEQUENCE [LARGE SCALE GENOMIC DNA]</scope>
    <source>
        <strain evidence="4">cv. G1812</strain>
    </source>
</reference>
<dbReference type="PANTHER" id="PTHR46502">
    <property type="entry name" value="C2 DOMAIN-CONTAINING"/>
    <property type="match status" value="1"/>
</dbReference>
<dbReference type="Gene3D" id="2.60.40.150">
    <property type="entry name" value="C2 domain"/>
    <property type="match status" value="1"/>
</dbReference>
<proteinExistence type="predicted"/>
<dbReference type="InterPro" id="IPR035892">
    <property type="entry name" value="C2_domain_sf"/>
</dbReference>